<dbReference type="InterPro" id="IPR018076">
    <property type="entry name" value="T2SS_GspF_dom"/>
</dbReference>
<evidence type="ECO:0000256" key="9">
    <source>
        <dbReference type="SAM" id="Phobius"/>
    </source>
</evidence>
<dbReference type="FunFam" id="1.20.81.30:FF:000001">
    <property type="entry name" value="Type II secretion system protein F"/>
    <property type="match status" value="2"/>
</dbReference>
<evidence type="ECO:0000256" key="1">
    <source>
        <dbReference type="ARBA" id="ARBA00004429"/>
    </source>
</evidence>
<feature type="transmembrane region" description="Helical" evidence="9">
    <location>
        <begin position="213"/>
        <end position="234"/>
    </location>
</feature>
<dbReference type="PANTHER" id="PTHR30012">
    <property type="entry name" value="GENERAL SECRETION PATHWAY PROTEIN"/>
    <property type="match status" value="1"/>
</dbReference>
<comment type="similarity">
    <text evidence="2">Belongs to the GSP F family.</text>
</comment>
<keyword evidence="7 9" id="KW-1133">Transmembrane helix</keyword>
<dbReference type="PANTHER" id="PTHR30012:SF7">
    <property type="entry name" value="PROTEIN TRANSPORT PROTEIN HOFC HOMOLOG"/>
    <property type="match status" value="1"/>
</dbReference>
<evidence type="ECO:0000313" key="11">
    <source>
        <dbReference type="EMBL" id="VAX25172.1"/>
    </source>
</evidence>
<keyword evidence="6 9" id="KW-0812">Transmembrane</keyword>
<dbReference type="AlphaFoldDB" id="A0A3B1CAH2"/>
<keyword evidence="5" id="KW-0997">Cell inner membrane</keyword>
<accession>A0A3B1CAH2</accession>
<evidence type="ECO:0000256" key="8">
    <source>
        <dbReference type="ARBA" id="ARBA00023136"/>
    </source>
</evidence>
<sequence>MTVFQYKFETKVGSQKGEIEAETIEAAKTILSRQRIKYVSIKKKPKDIVLFGGGPTSKDLVVFTRQFATMISAGLPLVQCLSILGGSQDNKIFGRVIVDIKSKIESGETFADALRKHPKIFDELFTNMVEAGEVGGILDKILIRLADYMEKAMVLKGKVKSAMVYPSIIVTVAVAVVIFLLVFVIPMFGQMFADFGQALPWPTQVVLTSSNFVITYWYIVFLSPVALVSAIIYIRKTEKGLHITDRMLIRLPVLGVLIQKVAVAKFTRTMGTLISSGVPIIEGLNITARTAGQKVIESAVIEIIEDIKQGKGLSEPLREQGVFPSMVTQMIEVGEQTGALDDMMTKIADFYDQEVDTAVEGLTSMLEPMLMVFLGVVVGFVVVAMYMPIFMLGDVLG</sequence>
<dbReference type="PRINTS" id="PR00812">
    <property type="entry name" value="BCTERIALGSPF"/>
</dbReference>
<evidence type="ECO:0000256" key="3">
    <source>
        <dbReference type="ARBA" id="ARBA00022448"/>
    </source>
</evidence>
<dbReference type="PROSITE" id="PS00874">
    <property type="entry name" value="T2SP_F"/>
    <property type="match status" value="1"/>
</dbReference>
<name>A0A3B1CAH2_9ZZZZ</name>
<feature type="transmembrane region" description="Helical" evidence="9">
    <location>
        <begin position="163"/>
        <end position="193"/>
    </location>
</feature>
<dbReference type="InterPro" id="IPR001992">
    <property type="entry name" value="T2SS_GspF/T4SS_PilC_CS"/>
</dbReference>
<feature type="transmembrane region" description="Helical" evidence="9">
    <location>
        <begin position="370"/>
        <end position="391"/>
    </location>
</feature>
<dbReference type="EMBL" id="UOGE01000102">
    <property type="protein sequence ID" value="VAX25172.1"/>
    <property type="molecule type" value="Genomic_DNA"/>
</dbReference>
<dbReference type="GO" id="GO:0015628">
    <property type="term" value="P:protein secretion by the type II secretion system"/>
    <property type="evidence" value="ECO:0007669"/>
    <property type="project" value="TreeGrafter"/>
</dbReference>
<evidence type="ECO:0000256" key="5">
    <source>
        <dbReference type="ARBA" id="ARBA00022519"/>
    </source>
</evidence>
<evidence type="ECO:0000259" key="10">
    <source>
        <dbReference type="Pfam" id="PF00482"/>
    </source>
</evidence>
<dbReference type="Gene3D" id="1.20.81.30">
    <property type="entry name" value="Type II secretion system (T2SS), domain F"/>
    <property type="match status" value="2"/>
</dbReference>
<feature type="domain" description="Type II secretion system protein GspF" evidence="10">
    <location>
        <begin position="63"/>
        <end position="186"/>
    </location>
</feature>
<organism evidence="11">
    <name type="scientific">hydrothermal vent metagenome</name>
    <dbReference type="NCBI Taxonomy" id="652676"/>
    <lineage>
        <taxon>unclassified sequences</taxon>
        <taxon>metagenomes</taxon>
        <taxon>ecological metagenomes</taxon>
    </lineage>
</organism>
<dbReference type="Pfam" id="PF00482">
    <property type="entry name" value="T2SSF"/>
    <property type="match status" value="2"/>
</dbReference>
<reference evidence="11" key="1">
    <citation type="submission" date="2018-06" db="EMBL/GenBank/DDBJ databases">
        <authorList>
            <person name="Zhirakovskaya E."/>
        </authorList>
    </citation>
    <scope>NUCLEOTIDE SEQUENCE</scope>
</reference>
<comment type="subcellular location">
    <subcellularLocation>
        <location evidence="1">Cell inner membrane</location>
        <topology evidence="1">Multi-pass membrane protein</topology>
    </subcellularLocation>
</comment>
<dbReference type="GO" id="GO:0005886">
    <property type="term" value="C:plasma membrane"/>
    <property type="evidence" value="ECO:0007669"/>
    <property type="project" value="UniProtKB-SubCell"/>
</dbReference>
<evidence type="ECO:0000256" key="2">
    <source>
        <dbReference type="ARBA" id="ARBA00005745"/>
    </source>
</evidence>
<evidence type="ECO:0000256" key="6">
    <source>
        <dbReference type="ARBA" id="ARBA00022692"/>
    </source>
</evidence>
<evidence type="ECO:0000256" key="7">
    <source>
        <dbReference type="ARBA" id="ARBA00022989"/>
    </source>
</evidence>
<feature type="domain" description="Type II secretion system protein GspF" evidence="10">
    <location>
        <begin position="266"/>
        <end position="388"/>
    </location>
</feature>
<gene>
    <name evidence="11" type="ORF">MNBD_NITROSPINAE02-2048</name>
</gene>
<proteinExistence type="inferred from homology"/>
<keyword evidence="3" id="KW-0813">Transport</keyword>
<protein>
    <submittedName>
        <fullName evidence="11">Type IV fimbrial assembly protein PilC</fullName>
    </submittedName>
</protein>
<dbReference type="InterPro" id="IPR003004">
    <property type="entry name" value="GspF/PilC"/>
</dbReference>
<evidence type="ECO:0000256" key="4">
    <source>
        <dbReference type="ARBA" id="ARBA00022475"/>
    </source>
</evidence>
<keyword evidence="8 9" id="KW-0472">Membrane</keyword>
<keyword evidence="4" id="KW-1003">Cell membrane</keyword>
<dbReference type="InterPro" id="IPR042094">
    <property type="entry name" value="T2SS_GspF_sf"/>
</dbReference>